<name>A0A0B7ADM0_9EUPU</name>
<sequence>MSKVEDGKKCVRSQQATGTISMHSASSSAEETMHLWICPVSALLTDNHISSPCLQASHQFSTSVFFSH</sequence>
<accession>A0A0B7ADM0</accession>
<evidence type="ECO:0000256" key="1">
    <source>
        <dbReference type="SAM" id="MobiDB-lite"/>
    </source>
</evidence>
<dbReference type="AlphaFoldDB" id="A0A0B7ADM0"/>
<dbReference type="EMBL" id="HACG01031988">
    <property type="protein sequence ID" value="CEK78853.1"/>
    <property type="molecule type" value="Transcribed_RNA"/>
</dbReference>
<protein>
    <submittedName>
        <fullName evidence="2">Uncharacterized protein</fullName>
    </submittedName>
</protein>
<gene>
    <name evidence="2" type="primary">ORF112265</name>
</gene>
<feature type="compositionally biased region" description="Polar residues" evidence="1">
    <location>
        <begin position="12"/>
        <end position="25"/>
    </location>
</feature>
<organism evidence="2">
    <name type="scientific">Arion vulgaris</name>
    <dbReference type="NCBI Taxonomy" id="1028688"/>
    <lineage>
        <taxon>Eukaryota</taxon>
        <taxon>Metazoa</taxon>
        <taxon>Spiralia</taxon>
        <taxon>Lophotrochozoa</taxon>
        <taxon>Mollusca</taxon>
        <taxon>Gastropoda</taxon>
        <taxon>Heterobranchia</taxon>
        <taxon>Euthyneura</taxon>
        <taxon>Panpulmonata</taxon>
        <taxon>Eupulmonata</taxon>
        <taxon>Stylommatophora</taxon>
        <taxon>Helicina</taxon>
        <taxon>Arionoidea</taxon>
        <taxon>Arionidae</taxon>
        <taxon>Arion</taxon>
    </lineage>
</organism>
<reference evidence="2" key="1">
    <citation type="submission" date="2014-12" db="EMBL/GenBank/DDBJ databases">
        <title>Insight into the proteome of Arion vulgaris.</title>
        <authorList>
            <person name="Aradska J."/>
            <person name="Bulat T."/>
            <person name="Smidak R."/>
            <person name="Sarate P."/>
            <person name="Gangsoo J."/>
            <person name="Sialana F."/>
            <person name="Bilban M."/>
            <person name="Lubec G."/>
        </authorList>
    </citation>
    <scope>NUCLEOTIDE SEQUENCE</scope>
    <source>
        <tissue evidence="2">Skin</tissue>
    </source>
</reference>
<feature type="region of interest" description="Disordered" evidence="1">
    <location>
        <begin position="1"/>
        <end position="25"/>
    </location>
</feature>
<proteinExistence type="predicted"/>
<evidence type="ECO:0000313" key="2">
    <source>
        <dbReference type="EMBL" id="CEK78853.1"/>
    </source>
</evidence>